<feature type="domain" description="Transposase putative helix-turn-helix" evidence="9">
    <location>
        <begin position="1"/>
        <end position="46"/>
    </location>
</feature>
<dbReference type="Pfam" id="PF01385">
    <property type="entry name" value="OrfB_IS605"/>
    <property type="match status" value="1"/>
</dbReference>
<dbReference type="Proteomes" id="UP000016960">
    <property type="component" value="Unassembled WGS sequence"/>
</dbReference>
<keyword evidence="11" id="KW-1185">Reference proteome</keyword>
<dbReference type="InParanoid" id="U5DG24"/>
<evidence type="ECO:0000313" key="11">
    <source>
        <dbReference type="Proteomes" id="UP000016960"/>
    </source>
</evidence>
<proteinExistence type="inferred from homology"/>
<protein>
    <submittedName>
        <fullName evidence="10">Transposase</fullName>
    </submittedName>
</protein>
<keyword evidence="6" id="KW-0233">DNA recombination</keyword>
<evidence type="ECO:0000313" key="10">
    <source>
        <dbReference type="EMBL" id="ERN40212.1"/>
    </source>
</evidence>
<feature type="domain" description="Probable transposase IS891/IS1136/IS1341" evidence="7">
    <location>
        <begin position="192"/>
        <end position="292"/>
    </location>
</feature>
<dbReference type="PATRIC" id="fig|582515.4.peg.3542"/>
<name>U5DG24_9CHRO</name>
<evidence type="ECO:0000256" key="1">
    <source>
        <dbReference type="ARBA" id="ARBA00008761"/>
    </source>
</evidence>
<dbReference type="AlphaFoldDB" id="U5DG24"/>
<evidence type="ECO:0000256" key="5">
    <source>
        <dbReference type="ARBA" id="ARBA00023125"/>
    </source>
</evidence>
<evidence type="ECO:0000256" key="2">
    <source>
        <dbReference type="ARBA" id="ARBA00022578"/>
    </source>
</evidence>
<evidence type="ECO:0000256" key="3">
    <source>
        <dbReference type="ARBA" id="ARBA00022723"/>
    </source>
</evidence>
<gene>
    <name evidence="10" type="ORF">KR51_00031510</name>
</gene>
<dbReference type="NCBIfam" id="NF040570">
    <property type="entry name" value="guided_TnpB"/>
    <property type="match status" value="1"/>
</dbReference>
<keyword evidence="4" id="KW-0862">Zinc</keyword>
<dbReference type="STRING" id="582515.KR51_00031510"/>
<dbReference type="EMBL" id="ASSJ01000079">
    <property type="protein sequence ID" value="ERN40212.1"/>
    <property type="molecule type" value="Genomic_DNA"/>
</dbReference>
<evidence type="ECO:0000256" key="4">
    <source>
        <dbReference type="ARBA" id="ARBA00022833"/>
    </source>
</evidence>
<keyword evidence="2" id="KW-0815">Transposition</keyword>
<comment type="similarity">
    <text evidence="1">In the C-terminal section; belongs to the transposase 35 family.</text>
</comment>
<sequence length="417" mass="46554">MITLTYEYKLKPTKQQAEQIVHDLEVCRKVWNYALRDRKDWIASRKCSIDACSLRSEYIIPANEPYPSFKVQCQRLTQAKKANLDLASVNAQALQQVLRRLDQAFERRQKLSAGFPRFKKAGRMRSYVFPQLGKVPLAQGRVKLPSLGWVAIRQSRPYPEGFVVKQARVIKRASGYYLMLSFQADIAIPGPPSVGHVVGVDVGLEYFLSTSDGLQVVRPKFFVELQRQLKLLQRRLKRKQMGSANWKKAQAKVARLYERIANTRKDFHFKQAHKLCDVADAIVVEDLNLIGLSRGVLGKHMLDAGHGQFLNSVLPWVAFKRGKAVVKEDARGSSQECPACGAVVKKNLSDRWHQCSCGCSMPRDVASGIVLRNRFLGRGAHGLENAPGDDLTGVPFGASSQVSVNGESPAIRKALAG</sequence>
<dbReference type="eggNOG" id="COG0675">
    <property type="taxonomic scope" value="Bacteria"/>
</dbReference>
<evidence type="ECO:0000256" key="6">
    <source>
        <dbReference type="ARBA" id="ARBA00023172"/>
    </source>
</evidence>
<dbReference type="GO" id="GO:0032196">
    <property type="term" value="P:transposition"/>
    <property type="evidence" value="ECO:0007669"/>
    <property type="project" value="UniProtKB-KW"/>
</dbReference>
<dbReference type="InterPro" id="IPR001959">
    <property type="entry name" value="Transposase"/>
</dbReference>
<keyword evidence="5" id="KW-0238">DNA-binding</keyword>
<dbReference type="InterPro" id="IPR021027">
    <property type="entry name" value="Transposase_put_HTH"/>
</dbReference>
<evidence type="ECO:0000259" key="7">
    <source>
        <dbReference type="Pfam" id="PF01385"/>
    </source>
</evidence>
<organism evidence="10 11">
    <name type="scientific">Rubidibacter lacunae KORDI 51-2</name>
    <dbReference type="NCBI Taxonomy" id="582515"/>
    <lineage>
        <taxon>Bacteria</taxon>
        <taxon>Bacillati</taxon>
        <taxon>Cyanobacteriota</taxon>
        <taxon>Cyanophyceae</taxon>
        <taxon>Oscillatoriophycideae</taxon>
        <taxon>Chroococcales</taxon>
        <taxon>Aphanothecaceae</taxon>
        <taxon>Rubidibacter</taxon>
    </lineage>
</organism>
<evidence type="ECO:0000259" key="8">
    <source>
        <dbReference type="Pfam" id="PF07282"/>
    </source>
</evidence>
<dbReference type="Pfam" id="PF12323">
    <property type="entry name" value="HTH_OrfB_IS605"/>
    <property type="match status" value="1"/>
</dbReference>
<feature type="domain" description="Cas12f1-like TNB" evidence="8">
    <location>
        <begin position="312"/>
        <end position="367"/>
    </location>
</feature>
<dbReference type="GO" id="GO:0046872">
    <property type="term" value="F:metal ion binding"/>
    <property type="evidence" value="ECO:0007669"/>
    <property type="project" value="UniProtKB-KW"/>
</dbReference>
<dbReference type="OrthoDB" id="466512at2"/>
<comment type="caution">
    <text evidence="10">The sequence shown here is derived from an EMBL/GenBank/DDBJ whole genome shotgun (WGS) entry which is preliminary data.</text>
</comment>
<dbReference type="Pfam" id="PF07282">
    <property type="entry name" value="Cas12f1-like_TNB"/>
    <property type="match status" value="1"/>
</dbReference>
<dbReference type="RefSeq" id="WP_022608751.1">
    <property type="nucleotide sequence ID" value="NZ_ASSJ01000079.1"/>
</dbReference>
<accession>U5DG24</accession>
<dbReference type="GO" id="GO:0006310">
    <property type="term" value="P:DNA recombination"/>
    <property type="evidence" value="ECO:0007669"/>
    <property type="project" value="UniProtKB-KW"/>
</dbReference>
<evidence type="ECO:0000259" key="9">
    <source>
        <dbReference type="Pfam" id="PF12323"/>
    </source>
</evidence>
<dbReference type="GO" id="GO:0003677">
    <property type="term" value="F:DNA binding"/>
    <property type="evidence" value="ECO:0007669"/>
    <property type="project" value="UniProtKB-KW"/>
</dbReference>
<keyword evidence="3" id="KW-0479">Metal-binding</keyword>
<dbReference type="InterPro" id="IPR010095">
    <property type="entry name" value="Cas12f1-like_TNB"/>
</dbReference>
<reference evidence="10 11" key="1">
    <citation type="submission" date="2013-05" db="EMBL/GenBank/DDBJ databases">
        <title>Draft genome sequence of Rubidibacter lacunae KORDI 51-2.</title>
        <authorList>
            <person name="Choi D.H."/>
            <person name="Noh J.H."/>
            <person name="Kwon K.-K."/>
            <person name="Lee J.-H."/>
            <person name="Ryu J.-Y."/>
        </authorList>
    </citation>
    <scope>NUCLEOTIDE SEQUENCE [LARGE SCALE GENOMIC DNA]</scope>
    <source>
        <strain evidence="10 11">KORDI 51-2</strain>
    </source>
</reference>